<protein>
    <submittedName>
        <fullName evidence="1">DUF721 domain-containing protein</fullName>
    </submittedName>
</protein>
<dbReference type="RefSeq" id="WP_144278160.1">
    <property type="nucleotide sequence ID" value="NZ_CP041730.1"/>
</dbReference>
<dbReference type="InterPro" id="IPR007922">
    <property type="entry name" value="DciA-like"/>
</dbReference>
<keyword evidence="2" id="KW-1185">Reference proteome</keyword>
<evidence type="ECO:0000313" key="1">
    <source>
        <dbReference type="EMBL" id="QDQ26766.1"/>
    </source>
</evidence>
<dbReference type="EMBL" id="CP041730">
    <property type="protein sequence ID" value="QDQ26766.1"/>
    <property type="molecule type" value="Genomic_DNA"/>
</dbReference>
<organism evidence="1 2">
    <name type="scientific">Chitinimonas arctica</name>
    <dbReference type="NCBI Taxonomy" id="2594795"/>
    <lineage>
        <taxon>Bacteria</taxon>
        <taxon>Pseudomonadati</taxon>
        <taxon>Pseudomonadota</taxon>
        <taxon>Betaproteobacteria</taxon>
        <taxon>Neisseriales</taxon>
        <taxon>Chitinibacteraceae</taxon>
        <taxon>Chitinimonas</taxon>
    </lineage>
</organism>
<dbReference type="OrthoDB" id="9133720at2"/>
<dbReference type="AlphaFoldDB" id="A0A516SF28"/>
<proteinExistence type="predicted"/>
<accession>A0A516SF28</accession>
<reference evidence="2" key="1">
    <citation type="submission" date="2019-07" db="EMBL/GenBank/DDBJ databases">
        <title>Chitinimonas sp. nov., isolated from Ny-Alesund, arctica soil.</title>
        <authorList>
            <person name="Xu Q."/>
            <person name="Peng F."/>
        </authorList>
    </citation>
    <scope>NUCLEOTIDE SEQUENCE [LARGE SCALE GENOMIC DNA]</scope>
    <source>
        <strain evidence="2">R3-44</strain>
    </source>
</reference>
<sequence>MSTRAFQSFLDSPQLARLAKLAKAQRQLGGQWQAVLPAGLAKLSDVVGIEGDCLLVSTRSAAVAAKLRQMEARLVLQLNDKGLKINAIRCRIQVELLPHQQKPSKRTLELSPAALTALSAAATDLPPSPLRDALAAMVAKRSRGPRG</sequence>
<gene>
    <name evidence="1" type="ORF">FNU76_10540</name>
</gene>
<dbReference type="Proteomes" id="UP000317550">
    <property type="component" value="Chromosome"/>
</dbReference>
<name>A0A516SF28_9NEIS</name>
<dbReference type="Pfam" id="PF05258">
    <property type="entry name" value="DciA"/>
    <property type="match status" value="1"/>
</dbReference>
<evidence type="ECO:0000313" key="2">
    <source>
        <dbReference type="Proteomes" id="UP000317550"/>
    </source>
</evidence>
<dbReference type="KEGG" id="cari:FNU76_10540"/>